<evidence type="ECO:0000256" key="1">
    <source>
        <dbReference type="SAM" id="MobiDB-lite"/>
    </source>
</evidence>
<reference evidence="3 4" key="1">
    <citation type="submission" date="2023-12" db="EMBL/GenBank/DDBJ databases">
        <title>Marinobacter qingdaonensis sp. nov., isolated from the intertidal sediment of Qingdao, PR China.</title>
        <authorList>
            <person name="Li Y."/>
        </authorList>
    </citation>
    <scope>NUCLEOTIDE SEQUENCE [LARGE SCALE GENOMIC DNA]</scope>
    <source>
        <strain evidence="3 4">ASW11-75</strain>
    </source>
</reference>
<comment type="caution">
    <text evidence="3">The sequence shown here is derived from an EMBL/GenBank/DDBJ whole genome shotgun (WGS) entry which is preliminary data.</text>
</comment>
<proteinExistence type="predicted"/>
<dbReference type="EMBL" id="JAYDCJ010000001">
    <property type="protein sequence ID" value="MEA1079321.1"/>
    <property type="molecule type" value="Genomic_DNA"/>
</dbReference>
<feature type="compositionally biased region" description="Basic and acidic residues" evidence="1">
    <location>
        <begin position="25"/>
        <end position="49"/>
    </location>
</feature>
<name>A0ABU5NU32_9GAMM</name>
<sequence>MKRLLISSASLVLALSFAPAYGASHGHDEGMEMEKDGAGMEMKEHKEQGMESGMHEGTNLEELPPTSAGQPEEEGMDDQMQDDSSMPDETDPMTLEEEE</sequence>
<feature type="compositionally biased region" description="Acidic residues" evidence="1">
    <location>
        <begin position="71"/>
        <end position="99"/>
    </location>
</feature>
<evidence type="ECO:0000313" key="3">
    <source>
        <dbReference type="EMBL" id="MEA1079321.1"/>
    </source>
</evidence>
<protein>
    <recommendedName>
        <fullName evidence="5">Pentapeptide MXKDX repeat protein</fullName>
    </recommendedName>
</protein>
<feature type="chain" id="PRO_5046747454" description="Pentapeptide MXKDX repeat protein" evidence="2">
    <location>
        <begin position="23"/>
        <end position="99"/>
    </location>
</feature>
<accession>A0ABU5NU32</accession>
<evidence type="ECO:0008006" key="5">
    <source>
        <dbReference type="Google" id="ProtNLM"/>
    </source>
</evidence>
<evidence type="ECO:0000313" key="4">
    <source>
        <dbReference type="Proteomes" id="UP001305746"/>
    </source>
</evidence>
<feature type="region of interest" description="Disordered" evidence="1">
    <location>
        <begin position="21"/>
        <end position="99"/>
    </location>
</feature>
<organism evidence="3 4">
    <name type="scientific">Marinobacter qingdaonensis</name>
    <dbReference type="NCBI Taxonomy" id="3108486"/>
    <lineage>
        <taxon>Bacteria</taxon>
        <taxon>Pseudomonadati</taxon>
        <taxon>Pseudomonadota</taxon>
        <taxon>Gammaproteobacteria</taxon>
        <taxon>Pseudomonadales</taxon>
        <taxon>Marinobacteraceae</taxon>
        <taxon>Marinobacter</taxon>
    </lineage>
</organism>
<keyword evidence="4" id="KW-1185">Reference proteome</keyword>
<gene>
    <name evidence="3" type="ORF">U5822_01485</name>
</gene>
<keyword evidence="2" id="KW-0732">Signal</keyword>
<dbReference type="RefSeq" id="WP_322853847.1">
    <property type="nucleotide sequence ID" value="NZ_JAYDCJ010000001.1"/>
</dbReference>
<evidence type="ECO:0000256" key="2">
    <source>
        <dbReference type="SAM" id="SignalP"/>
    </source>
</evidence>
<dbReference type="Proteomes" id="UP001305746">
    <property type="component" value="Unassembled WGS sequence"/>
</dbReference>
<feature type="signal peptide" evidence="2">
    <location>
        <begin position="1"/>
        <end position="22"/>
    </location>
</feature>